<dbReference type="InterPro" id="IPR000720">
    <property type="entry name" value="PHM/PAL"/>
</dbReference>
<keyword evidence="17" id="KW-0472">Membrane</keyword>
<evidence type="ECO:0000313" key="21">
    <source>
        <dbReference type="Proteomes" id="UP000694843"/>
    </source>
</evidence>
<evidence type="ECO:0000256" key="9">
    <source>
        <dbReference type="ARBA" id="ARBA00023239"/>
    </source>
</evidence>
<keyword evidence="13" id="KW-0106">Calcium</keyword>
<evidence type="ECO:0000256" key="6">
    <source>
        <dbReference type="ARBA" id="ARBA00022737"/>
    </source>
</evidence>
<sequence>MTTKAVLVVMCVVMMVTTRVLGGEPSGDVTYTRKLTMPGVSPPTPEEYLCAPFALNQTQEEWVVKFDPLASANRAHHMLLYACSDVPQTDGYWDCGHHGVCSNGRIMYAWAQNAPSTALPQGVGFRIGGASWIKYLTLQIHYATAIPDISDHSGLSMTLTTTPLVLHHSVSTPLCEDHTLGVVVSGYTYNTQTGEYTKIAKGNPQWPQAFYPMDRALTISPQDIVASRCTYNSTARDRTTYIGSTKNDEMCNLYLMYYTDTDKGQEGAVCGGNAFPEVLANLPPDNDLPLPPNPMLEMKAHGENTNKNVSVTYKPLAESSEVTSPPIVTHATAEVTMAPASVTMQPKPITVEKKAHQYEKLPPQDFLDYASRSVDPSDYEYPASRVSPVRRPVSSWGPRGMYVGARQRPLHPRGELSFPKPQGGMAPYDSLARGRQLYPGGVNPQAEYHVVPQQPYLQLDLSRGMYYPSGEAYPQWEAGESLPPYGERGDFGGQAPARENEFKLHPKPVGAGKTGKQVNAGTPTPAPLTVTEYAVKSGWAQSPALPTLGQVTAVDLDSNNNVYIFHRGGRVWDGESFTADNYLANSSVLGPIQQHTILLLDAVSGALLLQCGHDFFYMPHGLTVDAEDNLWVTDVAMHQVFKFPPKFGDGKPLLTLGTLLEPGSDKSHFCKPAAVAVLKNGDFFVADGYCNSRVVKFRRDGSIVTQFGAAPKNNVLSLMMTAVGQPAGVFVVPHDLALAEDHDELCVADRENGRLQCYDTSDAPAFRRVVKLPQWGSRLFTVAYSPVNGGRLFCVNGPSLYGQQQKIEVFQLDFSSGQLLSAFSPNDQGFSFVHDVTVTADGAELYVAEISPNLVWKFTAARDRLTLPLRDIAPAGITHSIAHSITDITDNINKMLSRVTSFILRSLLDARPHLKPVKTHELSEASLHAQQILHGVGSGLTKLAPTTSTESPKWSPTGVSAVVLGLLAVPIIVLTSISLIIRVKKRGAIHIRSSRNGTAGLGLHNGTGGAGWRSEGNGLHQLGSSLLNKHRGFTKLATEDIDEPSSGDSDIEEFSQMSAKA</sequence>
<evidence type="ECO:0000256" key="16">
    <source>
        <dbReference type="SAM" id="MobiDB-lite"/>
    </source>
</evidence>
<dbReference type="InterPro" id="IPR024548">
    <property type="entry name" value="Cu2_monoox_C"/>
</dbReference>
<feature type="disulfide bond" evidence="14">
    <location>
        <begin position="670"/>
        <end position="690"/>
    </location>
</feature>
<keyword evidence="9" id="KW-0456">Lyase</keyword>
<feature type="chain" id="PRO_5037791224" evidence="18">
    <location>
        <begin position="23"/>
        <end position="1061"/>
    </location>
</feature>
<evidence type="ECO:0000256" key="5">
    <source>
        <dbReference type="ARBA" id="ARBA00022729"/>
    </source>
</evidence>
<comment type="similarity">
    <text evidence="2">In the C-terminal section; belongs to the peptidyl-alpha-hydroxyglycine alpha-amidating lyase family.</text>
</comment>
<keyword evidence="5 18" id="KW-0732">Signal</keyword>
<dbReference type="Gene3D" id="2.60.120.310">
    <property type="entry name" value="Copper type II, ascorbate-dependent monooxygenase, N-terminal domain"/>
    <property type="match status" value="1"/>
</dbReference>
<dbReference type="OMA" id="AGDEMCN"/>
<comment type="cofactor">
    <cofactor evidence="13">
        <name>Cu(2+)</name>
        <dbReference type="ChEBI" id="CHEBI:29036"/>
    </cofactor>
    <text evidence="13">Binds 2 Cu(2+) ions per subunit.</text>
</comment>
<feature type="domain" description="Copper type II ascorbate-dependent monooxygenase N-terminal" evidence="19">
    <location>
        <begin position="35"/>
        <end position="143"/>
    </location>
</feature>
<dbReference type="GO" id="GO:0005507">
    <property type="term" value="F:copper ion binding"/>
    <property type="evidence" value="ECO:0007669"/>
    <property type="project" value="InterPro"/>
</dbReference>
<keyword evidence="22" id="KW-0503">Monooxygenase</keyword>
<feature type="signal peptide" evidence="18">
    <location>
        <begin position="1"/>
        <end position="22"/>
    </location>
</feature>
<feature type="binding site" evidence="13">
    <location>
        <position position="554"/>
    </location>
    <ligand>
        <name>Ca(2+)</name>
        <dbReference type="ChEBI" id="CHEBI:29108"/>
        <note>structural</note>
    </ligand>
</feature>
<evidence type="ECO:0000259" key="19">
    <source>
        <dbReference type="Pfam" id="PF01082"/>
    </source>
</evidence>
<dbReference type="Pfam" id="PF03712">
    <property type="entry name" value="Cu2_monoox_C"/>
    <property type="match status" value="1"/>
</dbReference>
<dbReference type="SUPFAM" id="SSF49742">
    <property type="entry name" value="PHM/PNGase F"/>
    <property type="match status" value="2"/>
</dbReference>
<dbReference type="GO" id="GO:0016020">
    <property type="term" value="C:membrane"/>
    <property type="evidence" value="ECO:0007669"/>
    <property type="project" value="InterPro"/>
</dbReference>
<evidence type="ECO:0000256" key="1">
    <source>
        <dbReference type="ARBA" id="ARBA00000686"/>
    </source>
</evidence>
<feature type="repeat" description="NHL" evidence="15">
    <location>
        <begin position="605"/>
        <end position="646"/>
    </location>
</feature>
<feature type="region of interest" description="Disordered" evidence="16">
    <location>
        <begin position="1038"/>
        <end position="1061"/>
    </location>
</feature>
<keyword evidence="10" id="KW-0511">Multifunctional enzyme</keyword>
<comment type="cofactor">
    <cofactor evidence="13">
        <name>Zn(2+)</name>
        <dbReference type="ChEBI" id="CHEBI:29105"/>
    </cofactor>
    <text evidence="13">Binds one Zn(2+) ion per subunit.</text>
</comment>
<dbReference type="KEGG" id="hazt:108671767"/>
<dbReference type="PROSITE" id="PS51125">
    <property type="entry name" value="NHL"/>
    <property type="match status" value="3"/>
</dbReference>
<feature type="disulfide bond" evidence="14">
    <location>
        <begin position="229"/>
        <end position="251"/>
    </location>
</feature>
<evidence type="ECO:0000313" key="22">
    <source>
        <dbReference type="RefSeq" id="XP_047741152.1"/>
    </source>
</evidence>
<evidence type="ECO:0000256" key="17">
    <source>
        <dbReference type="SAM" id="Phobius"/>
    </source>
</evidence>
<feature type="binding site" evidence="13">
    <location>
        <position position="178"/>
    </location>
    <ligand>
        <name>Cu(2+)</name>
        <dbReference type="ChEBI" id="CHEBI:29036"/>
        <label>1</label>
        <note>catalytic</note>
    </ligand>
</feature>
<dbReference type="InterPro" id="IPR036939">
    <property type="entry name" value="Cu2_ascorb_mOase_N_sf"/>
</dbReference>
<evidence type="ECO:0000256" key="14">
    <source>
        <dbReference type="PIRSR" id="PIRSR600720-3"/>
    </source>
</evidence>
<dbReference type="PRINTS" id="PR00790">
    <property type="entry name" value="PAMONOXGNASE"/>
</dbReference>
<evidence type="ECO:0000259" key="20">
    <source>
        <dbReference type="Pfam" id="PF03712"/>
    </source>
</evidence>
<dbReference type="SUPFAM" id="SSF101898">
    <property type="entry name" value="NHL repeat"/>
    <property type="match status" value="1"/>
</dbReference>
<feature type="binding site" evidence="13">
    <location>
        <position position="141"/>
    </location>
    <ligand>
        <name>Cu(2+)</name>
        <dbReference type="ChEBI" id="CHEBI:29036"/>
        <label>1</label>
        <note>catalytic</note>
    </ligand>
</feature>
<keyword evidence="13" id="KW-0862">Zinc</keyword>
<feature type="disulfide bond" evidence="14">
    <location>
        <begin position="746"/>
        <end position="757"/>
    </location>
</feature>
<dbReference type="GeneID" id="108671767"/>
<comment type="catalytic activity">
    <reaction evidence="11">
        <text>a [peptide]-C-terminal glycine + 2 L-ascorbate + O2 = a [peptide]-C-terminal (2S)-2-hydroxyglycine + 2 monodehydro-L-ascorbate radical + H2O</text>
        <dbReference type="Rhea" id="RHEA:21452"/>
        <dbReference type="Rhea" id="RHEA-COMP:13486"/>
        <dbReference type="Rhea" id="RHEA-COMP:15321"/>
        <dbReference type="ChEBI" id="CHEBI:15377"/>
        <dbReference type="ChEBI" id="CHEBI:15379"/>
        <dbReference type="ChEBI" id="CHEBI:38290"/>
        <dbReference type="ChEBI" id="CHEBI:59513"/>
        <dbReference type="ChEBI" id="CHEBI:137000"/>
        <dbReference type="ChEBI" id="CHEBI:142768"/>
        <dbReference type="EC" id="1.14.17.3"/>
    </reaction>
</comment>
<keyword evidence="13" id="KW-0186">Copper</keyword>
<feature type="binding site" evidence="13">
    <location>
        <position position="76"/>
    </location>
    <ligand>
        <name>Cu(2+)</name>
        <dbReference type="ChEBI" id="CHEBI:29036"/>
        <label>1</label>
        <note>catalytic</note>
    </ligand>
</feature>
<feature type="binding site" evidence="13">
    <location>
        <position position="250"/>
    </location>
    <ligand>
        <name>Cu(2+)</name>
        <dbReference type="ChEBI" id="CHEBI:29036"/>
        <label>1</label>
        <note>catalytic</note>
    </ligand>
</feature>
<dbReference type="Gene3D" id="2.120.10.30">
    <property type="entry name" value="TolB, C-terminal domain"/>
    <property type="match status" value="1"/>
</dbReference>
<feature type="binding site" evidence="13">
    <location>
        <position position="834"/>
    </location>
    <ligand>
        <name>Zn(2+)</name>
        <dbReference type="ChEBI" id="CHEBI:29105"/>
        <note>catalytic</note>
    </ligand>
</feature>
<feature type="binding site" evidence="13">
    <location>
        <position position="622"/>
    </location>
    <ligand>
        <name>Ca(2+)</name>
        <dbReference type="ChEBI" id="CHEBI:29108"/>
        <note>structural</note>
    </ligand>
</feature>
<feature type="binding site" evidence="12">
    <location>
        <position position="750"/>
    </location>
    <ligand>
        <name>a protein</name>
        <dbReference type="ChEBI" id="CHEBI:16541"/>
    </ligand>
    <ligandPart>
        <name>C-terminal Xaa-(2S)-2-hydroxyglycine residue</name>
        <dbReference type="ChEBI" id="CHEBI:142768"/>
    </ligandPart>
</feature>
<evidence type="ECO:0000256" key="3">
    <source>
        <dbReference type="ARBA" id="ARBA00010263"/>
    </source>
</evidence>
<dbReference type="InterPro" id="IPR001258">
    <property type="entry name" value="NHL_repeat"/>
</dbReference>
<dbReference type="GO" id="GO:0004598">
    <property type="term" value="F:peptidylamidoglycolate lyase activity"/>
    <property type="evidence" value="ECO:0007669"/>
    <property type="project" value="UniProtKB-EC"/>
</dbReference>
<feature type="transmembrane region" description="Helical" evidence="17">
    <location>
        <begin position="958"/>
        <end position="981"/>
    </location>
</feature>
<feature type="binding site" evidence="13">
    <location>
        <position position="734"/>
    </location>
    <ligand>
        <name>Zn(2+)</name>
        <dbReference type="ChEBI" id="CHEBI:29105"/>
        <note>catalytic</note>
    </ligand>
</feature>
<feature type="binding site" evidence="12">
    <location>
        <position position="567"/>
    </location>
    <ligand>
        <name>a protein</name>
        <dbReference type="ChEBI" id="CHEBI:16541"/>
    </ligand>
    <ligandPart>
        <name>C-terminal Xaa-(2S)-2-hydroxyglycine residue</name>
        <dbReference type="ChEBI" id="CHEBI:142768"/>
    </ligandPart>
</feature>
<feature type="binding site" evidence="13">
    <location>
        <position position="620"/>
    </location>
    <ligand>
        <name>Zn(2+)</name>
        <dbReference type="ChEBI" id="CHEBI:29105"/>
        <note>catalytic</note>
    </ligand>
</feature>
<feature type="binding site" evidence="13">
    <location>
        <position position="77"/>
    </location>
    <ligand>
        <name>Cu(2+)</name>
        <dbReference type="ChEBI" id="CHEBI:29036"/>
        <label>1</label>
        <note>catalytic</note>
    </ligand>
</feature>
<dbReference type="RefSeq" id="XP_047741152.1">
    <property type="nucleotide sequence ID" value="XM_047885196.1"/>
</dbReference>
<dbReference type="OrthoDB" id="10018185at2759"/>
<keyword evidence="22" id="KW-0560">Oxidoreductase</keyword>
<evidence type="ECO:0000256" key="8">
    <source>
        <dbReference type="ARBA" id="ARBA00023180"/>
    </source>
</evidence>
<dbReference type="GO" id="GO:0004504">
    <property type="term" value="F:peptidylglycine monooxygenase activity"/>
    <property type="evidence" value="ECO:0007669"/>
    <property type="project" value="UniProtKB-EC"/>
</dbReference>
<feature type="disulfide bond" evidence="14">
    <location>
        <begin position="175"/>
        <end position="270"/>
    </location>
</feature>
<dbReference type="Proteomes" id="UP000694843">
    <property type="component" value="Unplaced"/>
</dbReference>
<name>A0A979FXG3_HYAAZ</name>
<evidence type="ECO:0000256" key="4">
    <source>
        <dbReference type="ARBA" id="ARBA00022723"/>
    </source>
</evidence>
<accession>A0A979FXG3</accession>
<dbReference type="InterPro" id="IPR008977">
    <property type="entry name" value="PHM/PNGase_F_dom_sf"/>
</dbReference>
<reference evidence="22" key="1">
    <citation type="submission" date="2025-08" db="UniProtKB">
        <authorList>
            <consortium name="RefSeq"/>
        </authorList>
    </citation>
    <scope>IDENTIFICATION</scope>
    <source>
        <tissue evidence="22">Whole organism</tissue>
    </source>
</reference>
<feature type="repeat" description="NHL" evidence="15">
    <location>
        <begin position="656"/>
        <end position="700"/>
    </location>
</feature>
<keyword evidence="7 14" id="KW-1015">Disulfide bond</keyword>
<dbReference type="Pfam" id="PF01082">
    <property type="entry name" value="Cu2_monooxygen"/>
    <property type="match status" value="1"/>
</dbReference>
<evidence type="ECO:0000256" key="15">
    <source>
        <dbReference type="PROSITE-ProRule" id="PRU00504"/>
    </source>
</evidence>
<keyword evidence="6" id="KW-0677">Repeat</keyword>
<comment type="similarity">
    <text evidence="3">In the N-terminal section; belongs to the copper type II ascorbate-dependent monooxygenase family.</text>
</comment>
<keyword evidence="17" id="KW-0812">Transmembrane</keyword>
<protein>
    <submittedName>
        <fullName evidence="22">Peptidyl-glycine alpha-amidating monooxygenase B</fullName>
    </submittedName>
</protein>
<dbReference type="GO" id="GO:0005576">
    <property type="term" value="C:extracellular region"/>
    <property type="evidence" value="ECO:0007669"/>
    <property type="project" value="TreeGrafter"/>
</dbReference>
<keyword evidence="8" id="KW-0325">Glycoprotein</keyword>
<keyword evidence="17" id="KW-1133">Transmembrane helix</keyword>
<evidence type="ECO:0000256" key="11">
    <source>
        <dbReference type="ARBA" id="ARBA00048431"/>
    </source>
</evidence>
<dbReference type="GO" id="GO:0006518">
    <property type="term" value="P:peptide metabolic process"/>
    <property type="evidence" value="ECO:0007669"/>
    <property type="project" value="InterPro"/>
</dbReference>
<dbReference type="PANTHER" id="PTHR10680">
    <property type="entry name" value="PEPTIDYL-GLYCINE ALPHA-AMIDATING MONOOXYGENASE"/>
    <property type="match status" value="1"/>
</dbReference>
<dbReference type="CDD" id="cd14958">
    <property type="entry name" value="NHL_PAL_like"/>
    <property type="match status" value="1"/>
</dbReference>
<evidence type="ECO:0000256" key="10">
    <source>
        <dbReference type="ARBA" id="ARBA00023268"/>
    </source>
</evidence>
<feature type="domain" description="Copper type II ascorbate-dependent monooxygenase C-terminal" evidence="20">
    <location>
        <begin position="178"/>
        <end position="271"/>
    </location>
</feature>
<dbReference type="Pfam" id="PF01436">
    <property type="entry name" value="NHL"/>
    <property type="match status" value="3"/>
</dbReference>
<feature type="binding site" evidence="12">
    <location>
        <position position="689"/>
    </location>
    <ligand>
        <name>a protein</name>
        <dbReference type="ChEBI" id="CHEBI:16541"/>
    </ligand>
    <ligandPart>
        <name>C-terminal Xaa-(2S)-2-hydroxyglycine residue</name>
        <dbReference type="ChEBI" id="CHEBI:142768"/>
    </ligandPart>
</feature>
<keyword evidence="21" id="KW-1185">Reference proteome</keyword>
<organism evidence="21 22">
    <name type="scientific">Hyalella azteca</name>
    <name type="common">Amphipod</name>
    <dbReference type="NCBI Taxonomy" id="294128"/>
    <lineage>
        <taxon>Eukaryota</taxon>
        <taxon>Metazoa</taxon>
        <taxon>Ecdysozoa</taxon>
        <taxon>Arthropoda</taxon>
        <taxon>Crustacea</taxon>
        <taxon>Multicrustacea</taxon>
        <taxon>Malacostraca</taxon>
        <taxon>Eumalacostraca</taxon>
        <taxon>Peracarida</taxon>
        <taxon>Amphipoda</taxon>
        <taxon>Senticaudata</taxon>
        <taxon>Talitrida</taxon>
        <taxon>Talitroidea</taxon>
        <taxon>Hyalellidae</taxon>
        <taxon>Hyalella</taxon>
    </lineage>
</organism>
<evidence type="ECO:0000256" key="18">
    <source>
        <dbReference type="SAM" id="SignalP"/>
    </source>
</evidence>
<dbReference type="AlphaFoldDB" id="A0A979FXG3"/>
<comment type="catalytic activity">
    <reaction evidence="1">
        <text>a [peptide]-C-terminal (2S)-2-hydroxyglycine = a [peptide]-C-terminal amide + glyoxylate</text>
        <dbReference type="Rhea" id="RHEA:20924"/>
        <dbReference type="Rhea" id="RHEA-COMP:13485"/>
        <dbReference type="Rhea" id="RHEA-COMP:15321"/>
        <dbReference type="ChEBI" id="CHEBI:36655"/>
        <dbReference type="ChEBI" id="CHEBI:137001"/>
        <dbReference type="ChEBI" id="CHEBI:142768"/>
        <dbReference type="EC" id="4.3.2.5"/>
    </reaction>
</comment>
<evidence type="ECO:0000256" key="2">
    <source>
        <dbReference type="ARBA" id="ARBA00006026"/>
    </source>
</evidence>
<dbReference type="PANTHER" id="PTHR10680:SF14">
    <property type="entry name" value="PEPTIDYL-GLYCINE ALPHA-AMIDATING MONOOXYGENASE"/>
    <property type="match status" value="1"/>
</dbReference>
<feature type="repeat" description="NHL" evidence="15">
    <location>
        <begin position="730"/>
        <end position="761"/>
    </location>
</feature>
<dbReference type="InterPro" id="IPR011042">
    <property type="entry name" value="6-blade_b-propeller_TolB-like"/>
</dbReference>
<evidence type="ECO:0000256" key="13">
    <source>
        <dbReference type="PIRSR" id="PIRSR600720-2"/>
    </source>
</evidence>
<proteinExistence type="inferred from homology"/>
<feature type="binding site" evidence="13">
    <location>
        <position position="835"/>
    </location>
    <ligand>
        <name>Ca(2+)</name>
        <dbReference type="ChEBI" id="CHEBI:29108"/>
        <note>structural</note>
    </ligand>
</feature>
<dbReference type="InterPro" id="IPR000323">
    <property type="entry name" value="Cu2_ascorb_mOase_N"/>
</dbReference>
<feature type="disulfide bond" evidence="14">
    <location>
        <begin position="50"/>
        <end position="95"/>
    </location>
</feature>
<evidence type="ECO:0000256" key="7">
    <source>
        <dbReference type="ARBA" id="ARBA00023157"/>
    </source>
</evidence>
<gene>
    <name evidence="22" type="primary">LOC108671767</name>
</gene>
<feature type="compositionally biased region" description="Acidic residues" evidence="16">
    <location>
        <begin position="1039"/>
        <end position="1053"/>
    </location>
</feature>
<evidence type="ECO:0000256" key="12">
    <source>
        <dbReference type="PIRSR" id="PIRSR600720-1"/>
    </source>
</evidence>
<keyword evidence="4 13" id="KW-0479">Metal-binding</keyword>